<gene>
    <name evidence="3" type="ORF">C8Q71DRAFT_17327</name>
</gene>
<keyword evidence="4" id="KW-1185">Reference proteome</keyword>
<comment type="caution">
    <text evidence="3">The sequence shown here is derived from an EMBL/GenBank/DDBJ whole genome shotgun (WGS) entry which is preliminary data.</text>
</comment>
<proteinExistence type="predicted"/>
<sequence>MMATDGSEWERVGSGGRGASGRSEASWPRDWSYITASCATNLPSRSRSLDLSGHAQCDYSLRSWATESRSGRRSQRIMLFMFFLSLFGSLVLCCVLFPSLWTSITSGDDLLDAHEAGIALVAYRAPFREVGPPVCMAKLIMLRHKINQDKTRKRASVSRTRQAAFTYSIPPIRSSRDLSFMRLGRMRGKQNH</sequence>
<keyword evidence="2" id="KW-1133">Transmembrane helix</keyword>
<feature type="transmembrane region" description="Helical" evidence="2">
    <location>
        <begin position="77"/>
        <end position="101"/>
    </location>
</feature>
<evidence type="ECO:0000313" key="3">
    <source>
        <dbReference type="EMBL" id="KAH9843877.1"/>
    </source>
</evidence>
<dbReference type="EMBL" id="JADCUA010000001">
    <property type="protein sequence ID" value="KAH9843877.1"/>
    <property type="molecule type" value="Genomic_DNA"/>
</dbReference>
<protein>
    <submittedName>
        <fullName evidence="3">Uncharacterized protein</fullName>
    </submittedName>
</protein>
<keyword evidence="2" id="KW-0472">Membrane</keyword>
<dbReference type="RefSeq" id="XP_047784687.1">
    <property type="nucleotide sequence ID" value="XM_047916756.1"/>
</dbReference>
<keyword evidence="2" id="KW-0812">Transmembrane</keyword>
<evidence type="ECO:0000256" key="1">
    <source>
        <dbReference type="SAM" id="MobiDB-lite"/>
    </source>
</evidence>
<accession>A0ABQ8KZJ9</accession>
<reference evidence="3 4" key="1">
    <citation type="journal article" date="2021" name="Environ. Microbiol.">
        <title>Gene family expansions and transcriptome signatures uncover fungal adaptations to wood decay.</title>
        <authorList>
            <person name="Hage H."/>
            <person name="Miyauchi S."/>
            <person name="Viragh M."/>
            <person name="Drula E."/>
            <person name="Min B."/>
            <person name="Chaduli D."/>
            <person name="Navarro D."/>
            <person name="Favel A."/>
            <person name="Norest M."/>
            <person name="Lesage-Meessen L."/>
            <person name="Balint B."/>
            <person name="Merenyi Z."/>
            <person name="de Eugenio L."/>
            <person name="Morin E."/>
            <person name="Martinez A.T."/>
            <person name="Baldrian P."/>
            <person name="Stursova M."/>
            <person name="Martinez M.J."/>
            <person name="Novotny C."/>
            <person name="Magnuson J.K."/>
            <person name="Spatafora J.W."/>
            <person name="Maurice S."/>
            <person name="Pangilinan J."/>
            <person name="Andreopoulos W."/>
            <person name="LaButti K."/>
            <person name="Hundley H."/>
            <person name="Na H."/>
            <person name="Kuo A."/>
            <person name="Barry K."/>
            <person name="Lipzen A."/>
            <person name="Henrissat B."/>
            <person name="Riley R."/>
            <person name="Ahrendt S."/>
            <person name="Nagy L.G."/>
            <person name="Grigoriev I.V."/>
            <person name="Martin F."/>
            <person name="Rosso M.N."/>
        </authorList>
    </citation>
    <scope>NUCLEOTIDE SEQUENCE [LARGE SCALE GENOMIC DNA]</scope>
    <source>
        <strain evidence="3 4">CIRM-BRFM 1785</strain>
    </source>
</reference>
<dbReference type="Proteomes" id="UP000814176">
    <property type="component" value="Unassembled WGS sequence"/>
</dbReference>
<dbReference type="GeneID" id="71997488"/>
<feature type="region of interest" description="Disordered" evidence="1">
    <location>
        <begin position="1"/>
        <end position="25"/>
    </location>
</feature>
<organism evidence="3 4">
    <name type="scientific">Rhodofomes roseus</name>
    <dbReference type="NCBI Taxonomy" id="34475"/>
    <lineage>
        <taxon>Eukaryota</taxon>
        <taxon>Fungi</taxon>
        <taxon>Dikarya</taxon>
        <taxon>Basidiomycota</taxon>
        <taxon>Agaricomycotina</taxon>
        <taxon>Agaricomycetes</taxon>
        <taxon>Polyporales</taxon>
        <taxon>Rhodofomes</taxon>
    </lineage>
</organism>
<name>A0ABQ8KZJ9_9APHY</name>
<evidence type="ECO:0000313" key="4">
    <source>
        <dbReference type="Proteomes" id="UP000814176"/>
    </source>
</evidence>
<evidence type="ECO:0000256" key="2">
    <source>
        <dbReference type="SAM" id="Phobius"/>
    </source>
</evidence>